<sequence length="239" mass="26728">MSSRPVPPAERWTMTELGLYLSAAAVIMVAGSYASVPIYKLFCATASNYGGLVRFGSESIEDKLRKRRTNPDEKMEAAAASREVRVWFNADVAESMPWEFKPTQEFVRVRPGQSTLVFFTAKNKSDKPVTGYSLYNVTPDKAAYYFNKIQCFCFEEQRLRGGETLDMPVFFYIDPEFATDWNCRNVNDITLSYVFHKVESDEEEVDDGLPSQVKIHTGGHPPNRLPPAAAPAAMAAPAS</sequence>
<comment type="function">
    <text evidence="1">Exerts its effect at some terminal stage of cytochrome c oxidase synthesis, probably by being involved in the insertion of the copper B into subunit I.</text>
</comment>
<evidence type="ECO:0000256" key="5">
    <source>
        <dbReference type="ARBA" id="ARBA00023136"/>
    </source>
</evidence>
<dbReference type="Gene3D" id="2.60.370.10">
    <property type="entry name" value="Ctag/Cox11"/>
    <property type="match status" value="1"/>
</dbReference>
<keyword evidence="5" id="KW-0472">Membrane</keyword>
<keyword evidence="3" id="KW-0812">Transmembrane</keyword>
<feature type="region of interest" description="Disordered" evidence="6">
    <location>
        <begin position="216"/>
        <end position="239"/>
    </location>
</feature>
<evidence type="ECO:0000313" key="7">
    <source>
        <dbReference type="EMBL" id="KAG2488646.1"/>
    </source>
</evidence>
<dbReference type="PANTHER" id="PTHR21320:SF3">
    <property type="entry name" value="CYTOCHROME C OXIDASE ASSEMBLY PROTEIN COX11, MITOCHONDRIAL-RELATED"/>
    <property type="match status" value="1"/>
</dbReference>
<dbReference type="SUPFAM" id="SSF110111">
    <property type="entry name" value="Ctag/Cox11"/>
    <property type="match status" value="1"/>
</dbReference>
<dbReference type="GO" id="GO:0005743">
    <property type="term" value="C:mitochondrial inner membrane"/>
    <property type="evidence" value="ECO:0007669"/>
    <property type="project" value="UniProtKB-SubCell"/>
</dbReference>
<feature type="compositionally biased region" description="Low complexity" evidence="6">
    <location>
        <begin position="230"/>
        <end position="239"/>
    </location>
</feature>
<comment type="subcellular location">
    <subcellularLocation>
        <location evidence="2">Mitochondrion inner membrane</location>
        <topology evidence="2">Single-pass membrane protein</topology>
        <orientation evidence="2">Intermembrane side</orientation>
    </subcellularLocation>
</comment>
<organism evidence="7 8">
    <name type="scientific">Edaphochlamys debaryana</name>
    <dbReference type="NCBI Taxonomy" id="47281"/>
    <lineage>
        <taxon>Eukaryota</taxon>
        <taxon>Viridiplantae</taxon>
        <taxon>Chlorophyta</taxon>
        <taxon>core chlorophytes</taxon>
        <taxon>Chlorophyceae</taxon>
        <taxon>CS clade</taxon>
        <taxon>Chlamydomonadales</taxon>
        <taxon>Chlamydomonadales incertae sedis</taxon>
        <taxon>Edaphochlamys</taxon>
    </lineage>
</organism>
<dbReference type="AlphaFoldDB" id="A0A835XUP8"/>
<name>A0A835XUP8_9CHLO</name>
<dbReference type="PIRSF" id="PIRSF005413">
    <property type="entry name" value="COX11"/>
    <property type="match status" value="1"/>
</dbReference>
<protein>
    <submittedName>
        <fullName evidence="7">Uncharacterized protein</fullName>
    </submittedName>
</protein>
<dbReference type="EMBL" id="JAEHOE010000081">
    <property type="protein sequence ID" value="KAG2488646.1"/>
    <property type="molecule type" value="Genomic_DNA"/>
</dbReference>
<evidence type="ECO:0000256" key="3">
    <source>
        <dbReference type="ARBA" id="ARBA00022692"/>
    </source>
</evidence>
<dbReference type="HAMAP" id="MF_00155">
    <property type="entry name" value="CtaG"/>
    <property type="match status" value="1"/>
</dbReference>
<evidence type="ECO:0000256" key="6">
    <source>
        <dbReference type="SAM" id="MobiDB-lite"/>
    </source>
</evidence>
<accession>A0A835XUP8</accession>
<evidence type="ECO:0000256" key="2">
    <source>
        <dbReference type="ARBA" id="ARBA00004243"/>
    </source>
</evidence>
<proteinExistence type="inferred from homology"/>
<dbReference type="FunFam" id="2.60.370.10:FF:000001">
    <property type="entry name" value="COX11 cytochrome c oxidase assembly homolog"/>
    <property type="match status" value="1"/>
</dbReference>
<dbReference type="InterPro" id="IPR023471">
    <property type="entry name" value="CtaG/Cox11_dom_sf"/>
</dbReference>
<evidence type="ECO:0000256" key="1">
    <source>
        <dbReference type="ARBA" id="ARBA00004007"/>
    </source>
</evidence>
<comment type="caution">
    <text evidence="7">The sequence shown here is derived from an EMBL/GenBank/DDBJ whole genome shotgun (WGS) entry which is preliminary data.</text>
</comment>
<dbReference type="OrthoDB" id="1704689at2759"/>
<evidence type="ECO:0000313" key="8">
    <source>
        <dbReference type="Proteomes" id="UP000612055"/>
    </source>
</evidence>
<reference evidence="7" key="1">
    <citation type="journal article" date="2020" name="bioRxiv">
        <title>Comparative genomics of Chlamydomonas.</title>
        <authorList>
            <person name="Craig R.J."/>
            <person name="Hasan A.R."/>
            <person name="Ness R.W."/>
            <person name="Keightley P.D."/>
        </authorList>
    </citation>
    <scope>NUCLEOTIDE SEQUENCE</scope>
    <source>
        <strain evidence="7">CCAP 11/70</strain>
    </source>
</reference>
<keyword evidence="4" id="KW-1133">Transmembrane helix</keyword>
<keyword evidence="8" id="KW-1185">Reference proteome</keyword>
<dbReference type="NCBIfam" id="NF003465">
    <property type="entry name" value="PRK05089.1"/>
    <property type="match status" value="1"/>
</dbReference>
<dbReference type="Proteomes" id="UP000612055">
    <property type="component" value="Unassembled WGS sequence"/>
</dbReference>
<dbReference type="PANTHER" id="PTHR21320">
    <property type="entry name" value="CYTOCHROME C OXIDASE ASSEMBLY PROTEIN COX11-RELATED"/>
    <property type="match status" value="1"/>
</dbReference>
<dbReference type="InterPro" id="IPR007533">
    <property type="entry name" value="Cyt_c_oxidase_assmbl_CtaG"/>
</dbReference>
<gene>
    <name evidence="7" type="ORF">HYH03_012814</name>
</gene>
<dbReference type="Pfam" id="PF04442">
    <property type="entry name" value="CtaG_Cox11"/>
    <property type="match status" value="1"/>
</dbReference>
<dbReference type="GO" id="GO:0005507">
    <property type="term" value="F:copper ion binding"/>
    <property type="evidence" value="ECO:0007669"/>
    <property type="project" value="InterPro"/>
</dbReference>
<evidence type="ECO:0000256" key="4">
    <source>
        <dbReference type="ARBA" id="ARBA00022989"/>
    </source>
</evidence>